<protein>
    <submittedName>
        <fullName evidence="4">GNAT family N-acetyltransferase</fullName>
        <ecNumber evidence="4">2.3.1.-</ecNumber>
    </submittedName>
</protein>
<dbReference type="Pfam" id="PF13673">
    <property type="entry name" value="Acetyltransf_10"/>
    <property type="match status" value="1"/>
</dbReference>
<dbReference type="InterPro" id="IPR016181">
    <property type="entry name" value="Acyl_CoA_acyltransferase"/>
</dbReference>
<dbReference type="PANTHER" id="PTHR43877">
    <property type="entry name" value="AMINOALKYLPHOSPHONATE N-ACETYLTRANSFERASE-RELATED-RELATED"/>
    <property type="match status" value="1"/>
</dbReference>
<feature type="domain" description="N-acetyltransferase" evidence="3">
    <location>
        <begin position="17"/>
        <end position="165"/>
    </location>
</feature>
<evidence type="ECO:0000313" key="5">
    <source>
        <dbReference type="Proteomes" id="UP001203284"/>
    </source>
</evidence>
<organism evidence="4 5">
    <name type="scientific">Ancylobacter crimeensis</name>
    <dbReference type="NCBI Taxonomy" id="2579147"/>
    <lineage>
        <taxon>Bacteria</taxon>
        <taxon>Pseudomonadati</taxon>
        <taxon>Pseudomonadota</taxon>
        <taxon>Alphaproteobacteria</taxon>
        <taxon>Hyphomicrobiales</taxon>
        <taxon>Xanthobacteraceae</taxon>
        <taxon>Ancylobacter</taxon>
    </lineage>
</organism>
<reference evidence="4 5" key="1">
    <citation type="submission" date="2022-04" db="EMBL/GenBank/DDBJ databases">
        <authorList>
            <person name="Grouzdev D.S."/>
            <person name="Pantiukh K.S."/>
            <person name="Krutkina M.S."/>
        </authorList>
    </citation>
    <scope>NUCLEOTIDE SEQUENCE [LARGE SCALE GENOMIC DNA]</scope>
    <source>
        <strain evidence="4 5">6x-1</strain>
    </source>
</reference>
<keyword evidence="2 4" id="KW-0012">Acyltransferase</keyword>
<evidence type="ECO:0000313" key="4">
    <source>
        <dbReference type="EMBL" id="MCK0198289.1"/>
    </source>
</evidence>
<dbReference type="InterPro" id="IPR000182">
    <property type="entry name" value="GNAT_dom"/>
</dbReference>
<evidence type="ECO:0000256" key="2">
    <source>
        <dbReference type="ARBA" id="ARBA00023315"/>
    </source>
</evidence>
<dbReference type="Gene3D" id="3.40.630.30">
    <property type="match status" value="1"/>
</dbReference>
<dbReference type="SUPFAM" id="SSF55729">
    <property type="entry name" value="Acyl-CoA N-acyltransferases (Nat)"/>
    <property type="match status" value="1"/>
</dbReference>
<evidence type="ECO:0000256" key="1">
    <source>
        <dbReference type="ARBA" id="ARBA00022679"/>
    </source>
</evidence>
<dbReference type="InterPro" id="IPR050832">
    <property type="entry name" value="Bact_Acetyltransf"/>
</dbReference>
<name>A0ABT0DEJ6_9HYPH</name>
<dbReference type="EC" id="2.3.1.-" evidence="4"/>
<accession>A0ABT0DEJ6</accession>
<keyword evidence="1 4" id="KW-0808">Transferase</keyword>
<keyword evidence="5" id="KW-1185">Reference proteome</keyword>
<gene>
    <name evidence="4" type="ORF">MWN34_15350</name>
</gene>
<evidence type="ECO:0000259" key="3">
    <source>
        <dbReference type="PROSITE" id="PS51186"/>
    </source>
</evidence>
<dbReference type="RefSeq" id="WP_247030186.1">
    <property type="nucleotide sequence ID" value="NZ_JALKCH010000010.1"/>
</dbReference>
<dbReference type="PROSITE" id="PS51186">
    <property type="entry name" value="GNAT"/>
    <property type="match status" value="1"/>
</dbReference>
<dbReference type="GO" id="GO:0016746">
    <property type="term" value="F:acyltransferase activity"/>
    <property type="evidence" value="ECO:0007669"/>
    <property type="project" value="UniProtKB-KW"/>
</dbReference>
<sequence length="166" mass="18355">MNAHRPDRAPSPAALHLAFRDAGPDDRPAMLPLWVAAWQATLPAIDFAARVAWFEGRLDELAGSGAITRLAFDQRETGALAGFVVVSPATRYLDQLVIGPRWFGTGIADALLGEARRLSPAGLDLHVNQDNPRAVRFYEREGFVRREAGINPRSGLAIWRYEWRPA</sequence>
<proteinExistence type="predicted"/>
<dbReference type="EMBL" id="JALKCH010000010">
    <property type="protein sequence ID" value="MCK0198289.1"/>
    <property type="molecule type" value="Genomic_DNA"/>
</dbReference>
<comment type="caution">
    <text evidence="4">The sequence shown here is derived from an EMBL/GenBank/DDBJ whole genome shotgun (WGS) entry which is preliminary data.</text>
</comment>
<dbReference type="Proteomes" id="UP001203284">
    <property type="component" value="Unassembled WGS sequence"/>
</dbReference>